<dbReference type="AlphaFoldDB" id="A0A4S3TMW1"/>
<protein>
    <submittedName>
        <fullName evidence="3">SHOCT domain-containing protein</fullName>
    </submittedName>
</protein>
<dbReference type="Proteomes" id="UP000318864">
    <property type="component" value="Unassembled WGS sequence"/>
</dbReference>
<sequence length="138" mass="14791">MGRLGILLLKGLGVLVLAIVALSVLASILATIVSIAFGVASLVVTLVVLGLIGLGIVGLASLLWGDGTTDEITAGTSRQRSEPADPESRVRSAYVEGELTEAEFERELDRVLGEDGPDFERQYDSSRSRSRETERYNQ</sequence>
<comment type="caution">
    <text evidence="3">The sequence shown here is derived from an EMBL/GenBank/DDBJ whole genome shotgun (WGS) entry which is preliminary data.</text>
</comment>
<evidence type="ECO:0000256" key="2">
    <source>
        <dbReference type="SAM" id="Phobius"/>
    </source>
</evidence>
<keyword evidence="2" id="KW-0472">Membrane</keyword>
<keyword evidence="2" id="KW-1133">Transmembrane helix</keyword>
<feature type="region of interest" description="Disordered" evidence="1">
    <location>
        <begin position="113"/>
        <end position="138"/>
    </location>
</feature>
<reference evidence="3 4" key="1">
    <citation type="submission" date="2018-10" db="EMBL/GenBank/DDBJ databases">
        <title>Natronolimnobius sp. XQ-INN 246 isolated from Inner Mongolia Autonomous Region of China.</title>
        <authorList>
            <person name="Xue Q."/>
        </authorList>
    </citation>
    <scope>NUCLEOTIDE SEQUENCE [LARGE SCALE GENOMIC DNA]</scope>
    <source>
        <strain evidence="3 4">XQ-INN 246</strain>
    </source>
</reference>
<accession>A0A4S3TMW1</accession>
<feature type="transmembrane region" description="Helical" evidence="2">
    <location>
        <begin position="12"/>
        <end position="37"/>
    </location>
</feature>
<feature type="transmembrane region" description="Helical" evidence="2">
    <location>
        <begin position="43"/>
        <end position="64"/>
    </location>
</feature>
<evidence type="ECO:0000313" key="3">
    <source>
        <dbReference type="EMBL" id="THE63898.1"/>
    </source>
</evidence>
<feature type="region of interest" description="Disordered" evidence="1">
    <location>
        <begin position="73"/>
        <end position="92"/>
    </location>
</feature>
<gene>
    <name evidence="3" type="ORF">D8Y22_16385</name>
</gene>
<keyword evidence="2" id="KW-0812">Transmembrane</keyword>
<evidence type="ECO:0000256" key="1">
    <source>
        <dbReference type="SAM" id="MobiDB-lite"/>
    </source>
</evidence>
<proteinExistence type="predicted"/>
<dbReference type="RefSeq" id="WP_141465745.1">
    <property type="nucleotide sequence ID" value="NZ_RBZW01000055.1"/>
</dbReference>
<dbReference type="EMBL" id="RBZW01000055">
    <property type="protein sequence ID" value="THE63898.1"/>
    <property type="molecule type" value="Genomic_DNA"/>
</dbReference>
<name>A0A4S3TMW1_9EURY</name>
<feature type="compositionally biased region" description="Basic and acidic residues" evidence="1">
    <location>
        <begin position="79"/>
        <end position="90"/>
    </location>
</feature>
<organism evidence="3 4">
    <name type="scientific">Salinadaptatus halalkaliphilus</name>
    <dbReference type="NCBI Taxonomy" id="2419781"/>
    <lineage>
        <taxon>Archaea</taxon>
        <taxon>Methanobacteriati</taxon>
        <taxon>Methanobacteriota</taxon>
        <taxon>Stenosarchaea group</taxon>
        <taxon>Halobacteria</taxon>
        <taxon>Halobacteriales</taxon>
        <taxon>Natrialbaceae</taxon>
        <taxon>Salinadaptatus</taxon>
    </lineage>
</organism>
<keyword evidence="4" id="KW-1185">Reference proteome</keyword>
<dbReference type="OrthoDB" id="53394at2157"/>
<evidence type="ECO:0000313" key="4">
    <source>
        <dbReference type="Proteomes" id="UP000318864"/>
    </source>
</evidence>